<comment type="subcellular location">
    <subcellularLocation>
        <location evidence="1">Host cytoplasm</location>
    </subcellularLocation>
</comment>
<dbReference type="EMBL" id="MF001304">
    <property type="protein sequence ID" value="AST09358.1"/>
    <property type="molecule type" value="Genomic_DNA"/>
</dbReference>
<keyword evidence="4" id="KW-1185">Reference proteome</keyword>
<proteinExistence type="predicted"/>
<dbReference type="GO" id="GO:0006801">
    <property type="term" value="P:superoxide metabolic process"/>
    <property type="evidence" value="ECO:0007669"/>
    <property type="project" value="InterPro"/>
</dbReference>
<dbReference type="GO" id="GO:0046872">
    <property type="term" value="F:metal ion binding"/>
    <property type="evidence" value="ECO:0007669"/>
    <property type="project" value="InterPro"/>
</dbReference>
<dbReference type="InterPro" id="IPR036423">
    <property type="entry name" value="SOD-like_Cu/Zn_dom_sf"/>
</dbReference>
<organism evidence="3">
    <name type="scientific">Murmansk poxvirus</name>
    <dbReference type="NCBI Taxonomy" id="2025359"/>
    <lineage>
        <taxon>Viruses</taxon>
        <taxon>Varidnaviria</taxon>
        <taxon>Bamfordvirae</taxon>
        <taxon>Nucleocytoviricota</taxon>
        <taxon>Pokkesviricetes</taxon>
        <taxon>Chitovirales</taxon>
        <taxon>Poxviridae</taxon>
        <taxon>Chordopoxvirinae</taxon>
        <taxon>Centapoxvirus</taxon>
        <taxon>Centapoxvirus microtuspox</taxon>
        <taxon>Murmansk microtuspox virus</taxon>
    </lineage>
</organism>
<keyword evidence="2" id="KW-1035">Host cytoplasm</keyword>
<dbReference type="Proteomes" id="UP000217350">
    <property type="component" value="Segment"/>
</dbReference>
<sequence>MTVCNIDQNNIRGVIYFETINGVNRVLGCIIGLQDGKYDLFIHSYGDITRGCSSIGTPCEFIGSVNTCKYGIVYLYIESNISISSIIGKALSISKNGKFLACGVIGIS</sequence>
<evidence type="ECO:0000313" key="4">
    <source>
        <dbReference type="Proteomes" id="UP000217350"/>
    </source>
</evidence>
<evidence type="ECO:0000256" key="1">
    <source>
        <dbReference type="ARBA" id="ARBA00004192"/>
    </source>
</evidence>
<protein>
    <submittedName>
        <fullName evidence="3">Inactive Cu-Zn superoxide dismutase-like virion protein</fullName>
    </submittedName>
</protein>
<reference evidence="3" key="1">
    <citation type="journal article" date="2017" name="Virus Genes">
        <title>Two novel poxviruses with unusual genome rearrangements: NY_014 and Murmansk.</title>
        <authorList>
            <person name="Smithson C."/>
            <person name="Meyer H."/>
            <person name="Gigante C.M."/>
            <person name="Gao J."/>
            <person name="Zhao H."/>
            <person name="Batra D."/>
            <person name="Damon I."/>
            <person name="Upton C."/>
            <person name="Li Y."/>
        </authorList>
    </citation>
    <scope>NUCLEOTIDE SEQUENCE [LARGE SCALE GENOMIC DNA]</scope>
    <source>
        <strain evidence="3">LEIV-11411</strain>
    </source>
</reference>
<gene>
    <name evidence="3" type="ORF">Murmansk-163</name>
</gene>
<dbReference type="Gene3D" id="2.60.40.200">
    <property type="entry name" value="Superoxide dismutase, copper/zinc binding domain"/>
    <property type="match status" value="1"/>
</dbReference>
<name>A0A223FN00_9POXV</name>
<evidence type="ECO:0000256" key="2">
    <source>
        <dbReference type="ARBA" id="ARBA00023200"/>
    </source>
</evidence>
<accession>A0A223FN00</accession>
<dbReference type="OrthoDB" id="18763at10239"/>
<dbReference type="SUPFAM" id="SSF49329">
    <property type="entry name" value="Cu,Zn superoxide dismutase-like"/>
    <property type="match status" value="1"/>
</dbReference>
<evidence type="ECO:0000313" key="3">
    <source>
        <dbReference type="EMBL" id="AST09358.1"/>
    </source>
</evidence>
<dbReference type="GO" id="GO:0030430">
    <property type="term" value="C:host cell cytoplasm"/>
    <property type="evidence" value="ECO:0007669"/>
    <property type="project" value="UniProtKB-SubCell"/>
</dbReference>